<feature type="compositionally biased region" description="Basic and acidic residues" evidence="1">
    <location>
        <begin position="99"/>
        <end position="117"/>
    </location>
</feature>
<dbReference type="OrthoDB" id="4220319at2759"/>
<sequence length="162" mass="18334">MAAPHKLYAMSRGNIAQISSLRAVCRRARPLGYTSFINRKPLHMTASRQIVEDKRHLEATFLDRSSLHPERAEYTESGTDSEAGMHWSSYDPAITSPELESRASEEECKVAGDRDDPLFISPANTEVSRMYAERSEHIGPTTRLSGKGWTRKHLLKRYQKTG</sequence>
<name>A0A2I1CVV7_ASPC2</name>
<dbReference type="Proteomes" id="UP000234254">
    <property type="component" value="Unassembled WGS sequence"/>
</dbReference>
<comment type="caution">
    <text evidence="2">The sequence shown here is derived from an EMBL/GenBank/DDBJ whole genome shotgun (WGS) entry which is preliminary data.</text>
</comment>
<dbReference type="EMBL" id="MSFM01000011">
    <property type="protein sequence ID" value="PKY01762.1"/>
    <property type="molecule type" value="Genomic_DNA"/>
</dbReference>
<reference evidence="2" key="1">
    <citation type="submission" date="2016-12" db="EMBL/GenBank/DDBJ databases">
        <title>The genomes of Aspergillus section Nigri reveals drivers in fungal speciation.</title>
        <authorList>
            <consortium name="DOE Joint Genome Institute"/>
            <person name="Vesth T.C."/>
            <person name="Nybo J."/>
            <person name="Theobald S."/>
            <person name="Brandl J."/>
            <person name="Frisvad J.C."/>
            <person name="Nielsen K.F."/>
            <person name="Lyhne E.K."/>
            <person name="Kogle M.E."/>
            <person name="Kuo A."/>
            <person name="Riley R."/>
            <person name="Clum A."/>
            <person name="Nolan M."/>
            <person name="Lipzen A."/>
            <person name="Salamov A."/>
            <person name="Henrissat B."/>
            <person name="Wiebenga A."/>
            <person name="De vries R.P."/>
            <person name="Grigoriev I.V."/>
            <person name="Mortensen U.H."/>
            <person name="Andersen M.R."/>
            <person name="Baker S.E."/>
        </authorList>
    </citation>
    <scope>NUCLEOTIDE SEQUENCE</scope>
    <source>
        <strain evidence="2">IBT 28561</strain>
    </source>
</reference>
<accession>A0A2I1CVV7</accession>
<dbReference type="RefSeq" id="XP_024690356.1">
    <property type="nucleotide sequence ID" value="XM_024837678.1"/>
</dbReference>
<dbReference type="PANTHER" id="PTHR42090:SF1">
    <property type="match status" value="1"/>
</dbReference>
<dbReference type="VEuPathDB" id="FungiDB:P168DRAFT_292833"/>
<feature type="region of interest" description="Disordered" evidence="1">
    <location>
        <begin position="68"/>
        <end position="121"/>
    </location>
</feature>
<gene>
    <name evidence="2" type="ORF">P168DRAFT_292833</name>
</gene>
<dbReference type="AlphaFoldDB" id="A0A2I1CVV7"/>
<proteinExistence type="predicted"/>
<evidence type="ECO:0000313" key="2">
    <source>
        <dbReference type="EMBL" id="PKY01762.1"/>
    </source>
</evidence>
<dbReference type="GeneID" id="36545202"/>
<protein>
    <submittedName>
        <fullName evidence="2">Uncharacterized protein</fullName>
    </submittedName>
</protein>
<organism evidence="2 3">
    <name type="scientific">Aspergillus campestris (strain IBT 28561)</name>
    <dbReference type="NCBI Taxonomy" id="1392248"/>
    <lineage>
        <taxon>Eukaryota</taxon>
        <taxon>Fungi</taxon>
        <taxon>Dikarya</taxon>
        <taxon>Ascomycota</taxon>
        <taxon>Pezizomycotina</taxon>
        <taxon>Eurotiomycetes</taxon>
        <taxon>Eurotiomycetidae</taxon>
        <taxon>Eurotiales</taxon>
        <taxon>Aspergillaceae</taxon>
        <taxon>Aspergillus</taxon>
        <taxon>Aspergillus subgen. Circumdati</taxon>
    </lineage>
</organism>
<evidence type="ECO:0000256" key="1">
    <source>
        <dbReference type="SAM" id="MobiDB-lite"/>
    </source>
</evidence>
<dbReference type="PANTHER" id="PTHR42090">
    <property type="match status" value="1"/>
</dbReference>
<evidence type="ECO:0000313" key="3">
    <source>
        <dbReference type="Proteomes" id="UP000234254"/>
    </source>
</evidence>
<keyword evidence="3" id="KW-1185">Reference proteome</keyword>